<feature type="transmembrane region" description="Helical" evidence="7">
    <location>
        <begin position="72"/>
        <end position="88"/>
    </location>
</feature>
<evidence type="ECO:0000313" key="10">
    <source>
        <dbReference type="Proteomes" id="UP001595444"/>
    </source>
</evidence>
<dbReference type="InterPro" id="IPR051679">
    <property type="entry name" value="DASS-Related_Transporters"/>
</dbReference>
<proteinExistence type="predicted"/>
<keyword evidence="10" id="KW-1185">Reference proteome</keyword>
<gene>
    <name evidence="9" type="ORF">ACFOKA_02545</name>
</gene>
<feature type="transmembrane region" description="Helical" evidence="7">
    <location>
        <begin position="471"/>
        <end position="495"/>
    </location>
</feature>
<comment type="subcellular location">
    <subcellularLocation>
        <location evidence="1">Membrane</location>
        <topology evidence="1">Multi-pass membrane protein</topology>
    </subcellularLocation>
</comment>
<accession>A0ABV7D0V1</accession>
<dbReference type="Pfam" id="PF03600">
    <property type="entry name" value="CitMHS"/>
    <property type="match status" value="1"/>
</dbReference>
<evidence type="ECO:0000256" key="4">
    <source>
        <dbReference type="ARBA" id="ARBA00022737"/>
    </source>
</evidence>
<evidence type="ECO:0000256" key="2">
    <source>
        <dbReference type="ARBA" id="ARBA00022448"/>
    </source>
</evidence>
<feature type="transmembrane region" description="Helical" evidence="7">
    <location>
        <begin position="109"/>
        <end position="140"/>
    </location>
</feature>
<keyword evidence="4" id="KW-0677">Repeat</keyword>
<feature type="transmembrane region" description="Helical" evidence="7">
    <location>
        <begin position="551"/>
        <end position="570"/>
    </location>
</feature>
<evidence type="ECO:0000256" key="1">
    <source>
        <dbReference type="ARBA" id="ARBA00004141"/>
    </source>
</evidence>
<comment type="caution">
    <text evidence="9">The sequence shown here is derived from an EMBL/GenBank/DDBJ whole genome shotgun (WGS) entry which is preliminary data.</text>
</comment>
<feature type="transmembrane region" description="Helical" evidence="7">
    <location>
        <begin position="507"/>
        <end position="539"/>
    </location>
</feature>
<evidence type="ECO:0000256" key="5">
    <source>
        <dbReference type="ARBA" id="ARBA00022989"/>
    </source>
</evidence>
<feature type="domain" description="RCK C-terminal" evidence="8">
    <location>
        <begin position="225"/>
        <end position="309"/>
    </location>
</feature>
<reference evidence="10" key="1">
    <citation type="journal article" date="2019" name="Int. J. Syst. Evol. Microbiol.">
        <title>The Global Catalogue of Microorganisms (GCM) 10K type strain sequencing project: providing services to taxonomists for standard genome sequencing and annotation.</title>
        <authorList>
            <consortium name="The Broad Institute Genomics Platform"/>
            <consortium name="The Broad Institute Genome Sequencing Center for Infectious Disease"/>
            <person name="Wu L."/>
            <person name="Ma J."/>
        </authorList>
    </citation>
    <scope>NUCLEOTIDE SEQUENCE [LARGE SCALE GENOMIC DNA]</scope>
    <source>
        <strain evidence="10">KCTC 62164</strain>
    </source>
</reference>
<dbReference type="PANTHER" id="PTHR43652:SF2">
    <property type="entry name" value="BASIC AMINO ACID ANTIPORTER YFCC-RELATED"/>
    <property type="match status" value="1"/>
</dbReference>
<evidence type="ECO:0000256" key="7">
    <source>
        <dbReference type="SAM" id="Phobius"/>
    </source>
</evidence>
<protein>
    <submittedName>
        <fullName evidence="9">SLC13 family permease</fullName>
    </submittedName>
</protein>
<evidence type="ECO:0000256" key="6">
    <source>
        <dbReference type="ARBA" id="ARBA00023136"/>
    </source>
</evidence>
<feature type="transmembrane region" description="Helical" evidence="7">
    <location>
        <begin position="33"/>
        <end position="52"/>
    </location>
</feature>
<evidence type="ECO:0000313" key="9">
    <source>
        <dbReference type="EMBL" id="MFC3050776.1"/>
    </source>
</evidence>
<dbReference type="PANTHER" id="PTHR43652">
    <property type="entry name" value="BASIC AMINO ACID ANTIPORTER YFCC-RELATED"/>
    <property type="match status" value="1"/>
</dbReference>
<feature type="transmembrane region" description="Helical" evidence="7">
    <location>
        <begin position="6"/>
        <end position="26"/>
    </location>
</feature>
<feature type="transmembrane region" description="Helical" evidence="7">
    <location>
        <begin position="199"/>
        <end position="219"/>
    </location>
</feature>
<keyword evidence="5 7" id="KW-1133">Transmembrane helix</keyword>
<dbReference type="EMBL" id="JBHRSL010000002">
    <property type="protein sequence ID" value="MFC3050776.1"/>
    <property type="molecule type" value="Genomic_DNA"/>
</dbReference>
<feature type="transmembrane region" description="Helical" evidence="7">
    <location>
        <begin position="590"/>
        <end position="610"/>
    </location>
</feature>
<dbReference type="Pfam" id="PF02080">
    <property type="entry name" value="TrkA_C"/>
    <property type="match status" value="2"/>
</dbReference>
<name>A0ABV7D0V1_9PROT</name>
<evidence type="ECO:0000256" key="3">
    <source>
        <dbReference type="ARBA" id="ARBA00022692"/>
    </source>
</evidence>
<dbReference type="SUPFAM" id="SSF116726">
    <property type="entry name" value="TrkA C-terminal domain-like"/>
    <property type="match status" value="2"/>
</dbReference>
<keyword evidence="3 7" id="KW-0812">Transmembrane</keyword>
<keyword evidence="6 7" id="KW-0472">Membrane</keyword>
<dbReference type="Proteomes" id="UP001595444">
    <property type="component" value="Unassembled WGS sequence"/>
</dbReference>
<feature type="domain" description="RCK C-terminal" evidence="8">
    <location>
        <begin position="318"/>
        <end position="404"/>
    </location>
</feature>
<dbReference type="RefSeq" id="WP_194212637.1">
    <property type="nucleotide sequence ID" value="NZ_CP061205.1"/>
</dbReference>
<evidence type="ECO:0000259" key="8">
    <source>
        <dbReference type="PROSITE" id="PS51202"/>
    </source>
</evidence>
<keyword evidence="2" id="KW-0813">Transport</keyword>
<dbReference type="Gene3D" id="3.30.70.1450">
    <property type="entry name" value="Regulator of K+ conductance, C-terminal domain"/>
    <property type="match status" value="2"/>
</dbReference>
<dbReference type="InterPro" id="IPR004680">
    <property type="entry name" value="Cit_transptr-like_dom"/>
</dbReference>
<sequence>MELVEPTLQMWFTFAIVAGAIVAYAYDKIPLEISSIATVALLLLLFEIIPIYDVSGDKLIKPVDLLRGFADPALITIMALLVVGQGLVQTGAMNGPARFIINIGKNRPGIVIIMCLVIVMLISAIMNNTPVVVIFIPILAALAEKLGKQAAAVMMPLSFAAILGGNMTKIGSSTNLLAAGAFEHTTGDVIGFFDFTVPGAVMAAVGLVYIIVIAPKLIIDRDGLASKLAGKSGKQFLFQMELADDNNLVGQTAVAGMFPGLKEVTVRMIQRGREKLLPPYDDITLSEGDIVLVAATRSVMTDLLNASPDLVANAEGGEEVADDTDVGQRRVIAEAVIAPASRMDGRTLAQTGFRSETGCAVLGVQRRSRMIRAALSQLRLEAGDVLLVMGSRSNILSLRENRDVMLMESSASDVPMREFAVRALMIFAGIVFTAAFEILPIVVSSLIGAALMMVSRCLNVRQASRAIDRRVFTIVGAALALGTAMEGTGAAEWLAHSVIASLSGAPAWVLLSGFFLLVALLTNVLSNNATAVLFTPIAVSLATELNVEPMAFLLAVIFGANASFATPMSYQTNLLVMAPGHYRFMDFVRVGTPLIFLMWVTFTLFIPWYYGLL</sequence>
<dbReference type="InterPro" id="IPR006037">
    <property type="entry name" value="RCK_C"/>
</dbReference>
<dbReference type="InterPro" id="IPR036721">
    <property type="entry name" value="RCK_C_sf"/>
</dbReference>
<organism evidence="9 10">
    <name type="scientific">Kordiimonas pumila</name>
    <dbReference type="NCBI Taxonomy" id="2161677"/>
    <lineage>
        <taxon>Bacteria</taxon>
        <taxon>Pseudomonadati</taxon>
        <taxon>Pseudomonadota</taxon>
        <taxon>Alphaproteobacteria</taxon>
        <taxon>Kordiimonadales</taxon>
        <taxon>Kordiimonadaceae</taxon>
        <taxon>Kordiimonas</taxon>
    </lineage>
</organism>
<dbReference type="PROSITE" id="PS51202">
    <property type="entry name" value="RCK_C"/>
    <property type="match status" value="2"/>
</dbReference>